<dbReference type="SUPFAM" id="SSF56042">
    <property type="entry name" value="PurM C-terminal domain-like"/>
    <property type="match status" value="1"/>
</dbReference>
<feature type="binding site" evidence="1">
    <location>
        <position position="243"/>
    </location>
    <ligand>
        <name>Mg(2+)</name>
        <dbReference type="ChEBI" id="CHEBI:18420"/>
        <label>5</label>
    </ligand>
</feature>
<dbReference type="EMBL" id="SSSM01000003">
    <property type="protein sequence ID" value="THG31779.1"/>
    <property type="molecule type" value="Genomic_DNA"/>
</dbReference>
<dbReference type="InterPro" id="IPR006283">
    <property type="entry name" value="ThiL-like"/>
</dbReference>
<evidence type="ECO:0000259" key="2">
    <source>
        <dbReference type="Pfam" id="PF00586"/>
    </source>
</evidence>
<dbReference type="NCBIfam" id="NF004351">
    <property type="entry name" value="PRK05731.1-4"/>
    <property type="match status" value="1"/>
</dbReference>
<feature type="binding site" evidence="1">
    <location>
        <position position="87"/>
    </location>
    <ligand>
        <name>Mg(2+)</name>
        <dbReference type="ChEBI" id="CHEBI:18420"/>
        <label>2</label>
    </ligand>
</feature>
<evidence type="ECO:0000259" key="3">
    <source>
        <dbReference type="Pfam" id="PF02769"/>
    </source>
</evidence>
<sequence>MSLDPAAPDSATLGSAGELAALRRIFPILPPAAAATVGPGDDGAVIAAPDGRVVISTDLLVHGPDFRLAWSSPFDLGWKGAATNLADIAAMGARPTALVVAIAAPLDTLITDLEGIARGLRDACAELAPGVGVVGGDLSASDTLTIAVTVFGDLGGVDPVLRSGARAGDVIALAGTVGRAAAGLRLLFAQGIDEDGEPDPTAAAELVARRPAAVEAQLRPTPPIAAGVAAALAGATSMLDVSDGLLLDAGRIASASGFDLDIDLHALEADRAWIAGAAPELIEVSAEIVLTDGEDHSLLATFPATATLPGAFRPIGVVRQGDGRVLVNGEDPAVRTTGWDSFVGWDGAAG</sequence>
<dbReference type="Pfam" id="PF02769">
    <property type="entry name" value="AIRS_C"/>
    <property type="match status" value="1"/>
</dbReference>
<dbReference type="InterPro" id="IPR016188">
    <property type="entry name" value="PurM-like_N"/>
</dbReference>
<comment type="similarity">
    <text evidence="1">Belongs to the thiamine-monophosphate kinase family.</text>
</comment>
<name>A0A4S4FMX0_9MICO</name>
<feature type="binding site" evidence="1">
    <location>
        <begin position="136"/>
        <end position="137"/>
    </location>
    <ligand>
        <name>ATP</name>
        <dbReference type="ChEBI" id="CHEBI:30616"/>
    </ligand>
</feature>
<reference evidence="4 5" key="1">
    <citation type="submission" date="2019-04" db="EMBL/GenBank/DDBJ databases">
        <authorList>
            <person name="Jiang L."/>
        </authorList>
    </citation>
    <scope>NUCLEOTIDE SEQUENCE [LARGE SCALE GENOMIC DNA]</scope>
    <source>
        <strain evidence="4 5">YIM 131853</strain>
    </source>
</reference>
<dbReference type="SUPFAM" id="SSF55326">
    <property type="entry name" value="PurM N-terminal domain-like"/>
    <property type="match status" value="1"/>
</dbReference>
<dbReference type="GO" id="GO:0009228">
    <property type="term" value="P:thiamine biosynthetic process"/>
    <property type="evidence" value="ECO:0007669"/>
    <property type="project" value="UniProtKB-KW"/>
</dbReference>
<feature type="binding site" evidence="1">
    <location>
        <position position="162"/>
    </location>
    <ligand>
        <name>ATP</name>
        <dbReference type="ChEBI" id="CHEBI:30616"/>
    </ligand>
</feature>
<proteinExistence type="inferred from homology"/>
<gene>
    <name evidence="1" type="primary">thiL</name>
    <name evidence="4" type="ORF">E6C64_06910</name>
</gene>
<evidence type="ECO:0000313" key="4">
    <source>
        <dbReference type="EMBL" id="THG31779.1"/>
    </source>
</evidence>
<comment type="miscellaneous">
    <text evidence="1">Reaction mechanism of ThiL seems to utilize a direct, inline transfer of the gamma-phosphate of ATP to TMP rather than a phosphorylated enzyme intermediate.</text>
</comment>
<dbReference type="Proteomes" id="UP000309133">
    <property type="component" value="Unassembled WGS sequence"/>
</dbReference>
<feature type="domain" description="PurM-like N-terminal" evidence="2">
    <location>
        <begin position="40"/>
        <end position="152"/>
    </location>
</feature>
<dbReference type="UniPathway" id="UPA00060">
    <property type="reaction ID" value="UER00142"/>
</dbReference>
<feature type="binding site" evidence="1">
    <location>
        <position position="58"/>
    </location>
    <ligand>
        <name>Mg(2+)</name>
        <dbReference type="ChEBI" id="CHEBI:18420"/>
        <label>1</label>
    </ligand>
</feature>
<protein>
    <recommendedName>
        <fullName evidence="1">Thiamine-monophosphate kinase</fullName>
        <shortName evidence="1">TMP kinase</shortName>
        <shortName evidence="1">Thiamine-phosphate kinase</shortName>
        <ecNumber evidence="1">2.7.4.16</ecNumber>
    </recommendedName>
</protein>
<dbReference type="PIRSF" id="PIRSF005303">
    <property type="entry name" value="Thiam_monoph_kin"/>
    <property type="match status" value="1"/>
</dbReference>
<dbReference type="OrthoDB" id="9802811at2"/>
<organism evidence="4 5">
    <name type="scientific">Naasia lichenicola</name>
    <dbReference type="NCBI Taxonomy" id="2565933"/>
    <lineage>
        <taxon>Bacteria</taxon>
        <taxon>Bacillati</taxon>
        <taxon>Actinomycetota</taxon>
        <taxon>Actinomycetes</taxon>
        <taxon>Micrococcales</taxon>
        <taxon>Microbacteriaceae</taxon>
        <taxon>Naasia</taxon>
    </lineage>
</organism>
<comment type="function">
    <text evidence="1">Catalyzes the ATP-dependent phosphorylation of thiamine-monophosphate (TMP) to form thiamine-pyrophosphate (TPP), the active form of vitamin B1.</text>
</comment>
<feature type="binding site" evidence="1">
    <location>
        <position position="242"/>
    </location>
    <ligand>
        <name>ATP</name>
        <dbReference type="ChEBI" id="CHEBI:30616"/>
    </ligand>
</feature>
<keyword evidence="1" id="KW-0460">Magnesium</keyword>
<dbReference type="Gene3D" id="3.30.1330.10">
    <property type="entry name" value="PurM-like, N-terminal domain"/>
    <property type="match status" value="1"/>
</dbReference>
<comment type="pathway">
    <text evidence="1">Cofactor biosynthesis; thiamine diphosphate biosynthesis; thiamine diphosphate from thiamine phosphate: step 1/1.</text>
</comment>
<feature type="binding site" evidence="1">
    <location>
        <position position="57"/>
    </location>
    <ligand>
        <name>Mg(2+)</name>
        <dbReference type="ChEBI" id="CHEBI:18420"/>
        <label>1</label>
    </ligand>
</feature>
<keyword evidence="5" id="KW-1185">Reference proteome</keyword>
<feature type="binding site" evidence="1">
    <location>
        <position position="42"/>
    </location>
    <ligand>
        <name>Mg(2+)</name>
        <dbReference type="ChEBI" id="CHEBI:18420"/>
        <label>3</label>
    </ligand>
</feature>
<feature type="domain" description="PurM-like C-terminal" evidence="3">
    <location>
        <begin position="166"/>
        <end position="269"/>
    </location>
</feature>
<dbReference type="PANTHER" id="PTHR30270:SF0">
    <property type="entry name" value="THIAMINE-MONOPHOSPHATE KINASE"/>
    <property type="match status" value="1"/>
</dbReference>
<comment type="catalytic activity">
    <reaction evidence="1">
        <text>thiamine phosphate + ATP = thiamine diphosphate + ADP</text>
        <dbReference type="Rhea" id="RHEA:15913"/>
        <dbReference type="ChEBI" id="CHEBI:30616"/>
        <dbReference type="ChEBI" id="CHEBI:37575"/>
        <dbReference type="ChEBI" id="CHEBI:58937"/>
        <dbReference type="ChEBI" id="CHEBI:456216"/>
        <dbReference type="EC" id="2.7.4.16"/>
    </reaction>
</comment>
<feature type="binding site" evidence="1">
    <location>
        <position position="56"/>
    </location>
    <ligand>
        <name>Mg(2+)</name>
        <dbReference type="ChEBI" id="CHEBI:18420"/>
        <label>4</label>
    </ligand>
</feature>
<keyword evidence="1" id="KW-0067">ATP-binding</keyword>
<dbReference type="RefSeq" id="WP_136426899.1">
    <property type="nucleotide sequence ID" value="NZ_SSSM01000003.1"/>
</dbReference>
<keyword evidence="1" id="KW-0479">Metal-binding</keyword>
<accession>A0A4S4FMX0</accession>
<dbReference type="EC" id="2.7.4.16" evidence="1"/>
<comment type="caution">
    <text evidence="1">Lacks conserved residue(s) required for the propagation of feature annotation.</text>
</comment>
<feature type="binding site" evidence="1">
    <location>
        <position position="294"/>
    </location>
    <ligand>
        <name>substrate</name>
    </ligand>
</feature>
<feature type="binding site" evidence="1">
    <location>
        <position position="42"/>
    </location>
    <ligand>
        <name>Mg(2+)</name>
        <dbReference type="ChEBI" id="CHEBI:18420"/>
        <label>4</label>
    </ligand>
</feature>
<evidence type="ECO:0000256" key="1">
    <source>
        <dbReference type="HAMAP-Rule" id="MF_02128"/>
    </source>
</evidence>
<dbReference type="PANTHER" id="PTHR30270">
    <property type="entry name" value="THIAMINE-MONOPHOSPHATE KINASE"/>
    <property type="match status" value="1"/>
</dbReference>
<feature type="binding site" evidence="1">
    <location>
        <position position="58"/>
    </location>
    <ligand>
        <name>Mg(2+)</name>
        <dbReference type="ChEBI" id="CHEBI:18420"/>
        <label>2</label>
    </ligand>
</feature>
<dbReference type="GO" id="GO:0000287">
    <property type="term" value="F:magnesium ion binding"/>
    <property type="evidence" value="ECO:0007669"/>
    <property type="project" value="UniProtKB-UniRule"/>
</dbReference>
<feature type="binding site" evidence="1">
    <location>
        <position position="65"/>
    </location>
    <ligand>
        <name>substrate</name>
    </ligand>
</feature>
<dbReference type="HAMAP" id="MF_02128">
    <property type="entry name" value="TMP_kinase"/>
    <property type="match status" value="1"/>
</dbReference>
<feature type="binding site" evidence="1">
    <location>
        <position position="339"/>
    </location>
    <ligand>
        <name>substrate</name>
    </ligand>
</feature>
<evidence type="ECO:0000313" key="5">
    <source>
        <dbReference type="Proteomes" id="UP000309133"/>
    </source>
</evidence>
<feature type="binding site" evidence="1">
    <location>
        <position position="137"/>
    </location>
    <ligand>
        <name>Mg(2+)</name>
        <dbReference type="ChEBI" id="CHEBI:18420"/>
        <label>1</label>
    </ligand>
</feature>
<dbReference type="GO" id="GO:0009030">
    <property type="term" value="F:thiamine-phosphate kinase activity"/>
    <property type="evidence" value="ECO:0007669"/>
    <property type="project" value="UniProtKB-UniRule"/>
</dbReference>
<dbReference type="Pfam" id="PF00586">
    <property type="entry name" value="AIRS"/>
    <property type="match status" value="1"/>
</dbReference>
<dbReference type="GO" id="GO:0005524">
    <property type="term" value="F:ATP binding"/>
    <property type="evidence" value="ECO:0007669"/>
    <property type="project" value="UniProtKB-UniRule"/>
</dbReference>
<dbReference type="InterPro" id="IPR036676">
    <property type="entry name" value="PurM-like_C_sf"/>
</dbReference>
<dbReference type="InterPro" id="IPR010918">
    <property type="entry name" value="PurM-like_C_dom"/>
</dbReference>
<dbReference type="AlphaFoldDB" id="A0A4S4FMX0"/>
<dbReference type="Gene3D" id="3.90.650.10">
    <property type="entry name" value="PurM-like C-terminal domain"/>
    <property type="match status" value="1"/>
</dbReference>
<feature type="binding site" evidence="1">
    <location>
        <position position="240"/>
    </location>
    <ligand>
        <name>Mg(2+)</name>
        <dbReference type="ChEBI" id="CHEBI:18420"/>
        <label>3</label>
    </ligand>
</feature>
<feature type="binding site" evidence="1">
    <location>
        <position position="87"/>
    </location>
    <ligand>
        <name>Mg(2+)</name>
        <dbReference type="ChEBI" id="CHEBI:18420"/>
        <label>4</label>
    </ligand>
</feature>
<feature type="binding site" evidence="1">
    <location>
        <position position="87"/>
    </location>
    <ligand>
        <name>Mg(2+)</name>
        <dbReference type="ChEBI" id="CHEBI:18420"/>
        <label>3</label>
    </ligand>
</feature>
<keyword evidence="1 4" id="KW-0808">Transferase</keyword>
<dbReference type="CDD" id="cd02194">
    <property type="entry name" value="ThiL"/>
    <property type="match status" value="1"/>
</dbReference>
<dbReference type="NCBIfam" id="TIGR01379">
    <property type="entry name" value="thiL"/>
    <property type="match status" value="1"/>
</dbReference>
<dbReference type="InterPro" id="IPR036921">
    <property type="entry name" value="PurM-like_N_sf"/>
</dbReference>
<keyword evidence="1" id="KW-0784">Thiamine biosynthesis</keyword>
<keyword evidence="1 4" id="KW-0418">Kinase</keyword>
<comment type="caution">
    <text evidence="4">The sequence shown here is derived from an EMBL/GenBank/DDBJ whole genome shotgun (WGS) entry which is preliminary data.</text>
</comment>
<dbReference type="GO" id="GO:0009229">
    <property type="term" value="P:thiamine diphosphate biosynthetic process"/>
    <property type="evidence" value="ECO:0007669"/>
    <property type="project" value="UniProtKB-UniRule"/>
</dbReference>
<keyword evidence="1" id="KW-0547">Nucleotide-binding</keyword>